<evidence type="ECO:0000313" key="2">
    <source>
        <dbReference type="Proteomes" id="UP000013049"/>
    </source>
</evidence>
<gene>
    <name evidence="1" type="ORF">F971_02418</name>
</gene>
<name>N8UUM9_9GAMM</name>
<dbReference type="EMBL" id="APPC01000018">
    <property type="protein sequence ID" value="ENU91326.1"/>
    <property type="molecule type" value="Genomic_DNA"/>
</dbReference>
<accession>N8UUM9</accession>
<proteinExistence type="predicted"/>
<protein>
    <submittedName>
        <fullName evidence="1">Uncharacterized protein</fullName>
    </submittedName>
</protein>
<reference evidence="1 2" key="1">
    <citation type="submission" date="2013-02" db="EMBL/GenBank/DDBJ databases">
        <title>The Genome Sequence of Acinetobacter sp. NIPH 758.</title>
        <authorList>
            <consortium name="The Broad Institute Genome Sequencing Platform"/>
            <consortium name="The Broad Institute Genome Sequencing Center for Infectious Disease"/>
            <person name="Cerqueira G."/>
            <person name="Feldgarden M."/>
            <person name="Courvalin P."/>
            <person name="Perichon B."/>
            <person name="Grillot-Courvalin C."/>
            <person name="Clermont D."/>
            <person name="Rocha E."/>
            <person name="Yoon E.-J."/>
            <person name="Nemec A."/>
            <person name="Walker B."/>
            <person name="Young S.K."/>
            <person name="Zeng Q."/>
            <person name="Gargeya S."/>
            <person name="Fitzgerald M."/>
            <person name="Haas B."/>
            <person name="Abouelleil A."/>
            <person name="Alvarado L."/>
            <person name="Arachchi H.M."/>
            <person name="Berlin A.M."/>
            <person name="Chapman S.B."/>
            <person name="Dewar J."/>
            <person name="Goldberg J."/>
            <person name="Griggs A."/>
            <person name="Gujja S."/>
            <person name="Hansen M."/>
            <person name="Howarth C."/>
            <person name="Imamovic A."/>
            <person name="Larimer J."/>
            <person name="McCowan C."/>
            <person name="Murphy C."/>
            <person name="Neiman D."/>
            <person name="Pearson M."/>
            <person name="Priest M."/>
            <person name="Roberts A."/>
            <person name="Saif S."/>
            <person name="Shea T."/>
            <person name="Sisk P."/>
            <person name="Sykes S."/>
            <person name="Wortman J."/>
            <person name="Nusbaum C."/>
            <person name="Birren B."/>
        </authorList>
    </citation>
    <scope>NUCLEOTIDE SEQUENCE [LARGE SCALE GENOMIC DNA]</scope>
    <source>
        <strain evidence="1 2">NIPH 758</strain>
    </source>
</reference>
<evidence type="ECO:0000313" key="1">
    <source>
        <dbReference type="EMBL" id="ENU91326.1"/>
    </source>
</evidence>
<dbReference type="HOGENOM" id="CLU_2646267_0_0_6"/>
<comment type="caution">
    <text evidence="1">The sequence shown here is derived from an EMBL/GenBank/DDBJ whole genome shotgun (WGS) entry which is preliminary data.</text>
</comment>
<dbReference type="Proteomes" id="UP000013049">
    <property type="component" value="Unassembled WGS sequence"/>
</dbReference>
<organism evidence="1 2">
    <name type="scientific">Acinetobacter vivianii</name>
    <dbReference type="NCBI Taxonomy" id="1776742"/>
    <lineage>
        <taxon>Bacteria</taxon>
        <taxon>Pseudomonadati</taxon>
        <taxon>Pseudomonadota</taxon>
        <taxon>Gammaproteobacteria</taxon>
        <taxon>Moraxellales</taxon>
        <taxon>Moraxellaceae</taxon>
        <taxon>Acinetobacter</taxon>
    </lineage>
</organism>
<dbReference type="AlphaFoldDB" id="N8UUM9"/>
<sequence>MSLTAIQNQGFHHFCQWQQQAECSIHKQHNRSLYSTYPRNENTQMKGEEFKPDHLLQPIKTRMKTKIKKHKINNLQ</sequence>